<name>A0A1D8AT02_9BACT</name>
<accession>A0A1D8AT02</accession>
<dbReference type="KEGG" id="obg:Verru16b_01090"/>
<evidence type="ECO:0000313" key="2">
    <source>
        <dbReference type="EMBL" id="AOS44029.1"/>
    </source>
</evidence>
<keyword evidence="1" id="KW-0472">Membrane</keyword>
<organism evidence="2 3">
    <name type="scientific">Lacunisphaera limnophila</name>
    <dbReference type="NCBI Taxonomy" id="1838286"/>
    <lineage>
        <taxon>Bacteria</taxon>
        <taxon>Pseudomonadati</taxon>
        <taxon>Verrucomicrobiota</taxon>
        <taxon>Opitutia</taxon>
        <taxon>Opitutales</taxon>
        <taxon>Opitutaceae</taxon>
        <taxon>Lacunisphaera</taxon>
    </lineage>
</organism>
<dbReference type="RefSeq" id="WP_157772239.1">
    <property type="nucleotide sequence ID" value="NZ_CP016094.1"/>
</dbReference>
<gene>
    <name evidence="2" type="ORF">Verru16b_01090</name>
</gene>
<dbReference type="EMBL" id="CP016094">
    <property type="protein sequence ID" value="AOS44029.1"/>
    <property type="molecule type" value="Genomic_DNA"/>
</dbReference>
<keyword evidence="3" id="KW-1185">Reference proteome</keyword>
<evidence type="ECO:0000256" key="1">
    <source>
        <dbReference type="SAM" id="Phobius"/>
    </source>
</evidence>
<dbReference type="AlphaFoldDB" id="A0A1D8AT02"/>
<dbReference type="Proteomes" id="UP000095228">
    <property type="component" value="Chromosome"/>
</dbReference>
<protein>
    <submittedName>
        <fullName evidence="2">Uncharacterized protein</fullName>
    </submittedName>
</protein>
<reference evidence="2 3" key="1">
    <citation type="submission" date="2016-06" db="EMBL/GenBank/DDBJ databases">
        <title>Three novel species with peptidoglycan cell walls form the new genus Lacunisphaera gen. nov. in the family Opitutaceae of the verrucomicrobial subdivision 4.</title>
        <authorList>
            <person name="Rast P."/>
            <person name="Gloeckner I."/>
            <person name="Jogler M."/>
            <person name="Boedeker C."/>
            <person name="Jeske O."/>
            <person name="Wiegand S."/>
            <person name="Reinhardt R."/>
            <person name="Schumann P."/>
            <person name="Rohde M."/>
            <person name="Spring S."/>
            <person name="Gloeckner F.O."/>
            <person name="Jogler C."/>
        </authorList>
    </citation>
    <scope>NUCLEOTIDE SEQUENCE [LARGE SCALE GENOMIC DNA]</scope>
    <source>
        <strain evidence="2 3">IG16b</strain>
    </source>
</reference>
<keyword evidence="1" id="KW-1133">Transmembrane helix</keyword>
<sequence>MPDSLQILLIAAAATAVTLLVYWTSLQLSHWLTQRRHQSRQEPDPR</sequence>
<feature type="transmembrane region" description="Helical" evidence="1">
    <location>
        <begin position="6"/>
        <end position="26"/>
    </location>
</feature>
<proteinExistence type="predicted"/>
<evidence type="ECO:0000313" key="3">
    <source>
        <dbReference type="Proteomes" id="UP000095228"/>
    </source>
</evidence>
<keyword evidence="1" id="KW-0812">Transmembrane</keyword>